<dbReference type="InterPro" id="IPR006641">
    <property type="entry name" value="YqgF/RNaseH-like_dom"/>
</dbReference>
<gene>
    <name evidence="6" type="ORF">RGQ29_008585</name>
</gene>
<proteinExistence type="predicted"/>
<dbReference type="SMART" id="SM00732">
    <property type="entry name" value="YqgFc"/>
    <property type="match status" value="1"/>
</dbReference>
<dbReference type="GO" id="GO:0016787">
    <property type="term" value="F:hydrolase activity"/>
    <property type="evidence" value="ECO:0007669"/>
    <property type="project" value="UniProtKB-KW"/>
</dbReference>
<keyword evidence="7" id="KW-1185">Reference proteome</keyword>
<dbReference type="AlphaFoldDB" id="A0AAN7I8R0"/>
<dbReference type="InterPro" id="IPR037027">
    <property type="entry name" value="YqgF/RNaseH-like_dom_sf"/>
</dbReference>
<dbReference type="EMBL" id="JAXUIC010000012">
    <property type="protein sequence ID" value="KAK4559439.1"/>
    <property type="molecule type" value="Genomic_DNA"/>
</dbReference>
<dbReference type="Gene3D" id="3.30.420.140">
    <property type="entry name" value="YqgF/RNase H-like domain"/>
    <property type="match status" value="1"/>
</dbReference>
<evidence type="ECO:0000259" key="5">
    <source>
        <dbReference type="SMART" id="SM00732"/>
    </source>
</evidence>
<dbReference type="PANTHER" id="PTHR33317:SF1">
    <property type="entry name" value="POLYNUCLEOTIDYL TRANSFERASE, RIBONUCLEASE H-LIKE SUPERFAMILY PROTEIN"/>
    <property type="match status" value="1"/>
</dbReference>
<evidence type="ECO:0000313" key="7">
    <source>
        <dbReference type="Proteomes" id="UP001324115"/>
    </source>
</evidence>
<dbReference type="PANTHER" id="PTHR33317">
    <property type="entry name" value="POLYNUCLEOTIDYL TRANSFERASE, RIBONUCLEASE H-LIKE SUPERFAMILY PROTEIN"/>
    <property type="match status" value="1"/>
</dbReference>
<evidence type="ECO:0000313" key="6">
    <source>
        <dbReference type="EMBL" id="KAK4559439.1"/>
    </source>
</evidence>
<keyword evidence="4" id="KW-0378">Hydrolase</keyword>
<dbReference type="InterPro" id="IPR005227">
    <property type="entry name" value="YqgF"/>
</dbReference>
<protein>
    <recommendedName>
        <fullName evidence="5">YqgF/RNase H-like domain-containing protein</fullName>
    </recommendedName>
</protein>
<sequence length="153" mass="17021">MRYVKPLHDLLTSKAVKRGRLLGLDVGDKYVGLAVLDTHNKIASLGLDVGDKISELSLVGFVVGCPFDRRRSAPDAVQVKLFIDDLCKTGKVKGLNYTYWDESFTSKNVELLLKPLNLHPVQSKTIIDKFAAVGILQGYLDYVNRKMKLEAAE</sequence>
<dbReference type="Proteomes" id="UP001324115">
    <property type="component" value="Unassembled WGS sequence"/>
</dbReference>
<keyword evidence="3" id="KW-0540">Nuclease</keyword>
<evidence type="ECO:0000256" key="3">
    <source>
        <dbReference type="ARBA" id="ARBA00022722"/>
    </source>
</evidence>
<dbReference type="SUPFAM" id="SSF53098">
    <property type="entry name" value="Ribonuclease H-like"/>
    <property type="match status" value="1"/>
</dbReference>
<evidence type="ECO:0000256" key="1">
    <source>
        <dbReference type="ARBA" id="ARBA00022490"/>
    </source>
</evidence>
<name>A0AAN7I8R0_QUERU</name>
<comment type="caution">
    <text evidence="6">The sequence shown here is derived from an EMBL/GenBank/DDBJ whole genome shotgun (WGS) entry which is preliminary data.</text>
</comment>
<dbReference type="Pfam" id="PF03652">
    <property type="entry name" value="RuvX"/>
    <property type="match status" value="1"/>
</dbReference>
<feature type="domain" description="YqgF/RNase H-like" evidence="5">
    <location>
        <begin position="19"/>
        <end position="109"/>
    </location>
</feature>
<dbReference type="InterPro" id="IPR012337">
    <property type="entry name" value="RNaseH-like_sf"/>
</dbReference>
<evidence type="ECO:0000256" key="4">
    <source>
        <dbReference type="ARBA" id="ARBA00022801"/>
    </source>
</evidence>
<reference evidence="6 7" key="1">
    <citation type="journal article" date="2023" name="G3 (Bethesda)">
        <title>A haplotype-resolved chromosome-scale genome for Quercus rubra L. provides insights into the genetics of adaptive traits for red oak species.</title>
        <authorList>
            <person name="Kapoor B."/>
            <person name="Jenkins J."/>
            <person name="Schmutz J."/>
            <person name="Zhebentyayeva T."/>
            <person name="Kuelheim C."/>
            <person name="Coggeshall M."/>
            <person name="Heim C."/>
            <person name="Lasky J.R."/>
            <person name="Leites L."/>
            <person name="Islam-Faridi N."/>
            <person name="Romero-Severson J."/>
            <person name="DeLeo V.L."/>
            <person name="Lucas S.M."/>
            <person name="Lazic D."/>
            <person name="Gailing O."/>
            <person name="Carlson J."/>
            <person name="Staton M."/>
        </authorList>
    </citation>
    <scope>NUCLEOTIDE SEQUENCE [LARGE SCALE GENOMIC DNA]</scope>
    <source>
        <strain evidence="6">Pseudo-F2</strain>
    </source>
</reference>
<dbReference type="GO" id="GO:0004518">
    <property type="term" value="F:nuclease activity"/>
    <property type="evidence" value="ECO:0007669"/>
    <property type="project" value="UniProtKB-KW"/>
</dbReference>
<dbReference type="CDD" id="cd16964">
    <property type="entry name" value="YqgF"/>
    <property type="match status" value="1"/>
</dbReference>
<evidence type="ECO:0000256" key="2">
    <source>
        <dbReference type="ARBA" id="ARBA00022517"/>
    </source>
</evidence>
<keyword evidence="2" id="KW-0690">Ribosome biogenesis</keyword>
<keyword evidence="1" id="KW-0963">Cytoplasm</keyword>
<accession>A0AAN7I8R0</accession>
<dbReference type="GO" id="GO:0000967">
    <property type="term" value="P:rRNA 5'-end processing"/>
    <property type="evidence" value="ECO:0007669"/>
    <property type="project" value="TreeGrafter"/>
</dbReference>
<organism evidence="6 7">
    <name type="scientific">Quercus rubra</name>
    <name type="common">Northern red oak</name>
    <name type="synonym">Quercus borealis</name>
    <dbReference type="NCBI Taxonomy" id="3512"/>
    <lineage>
        <taxon>Eukaryota</taxon>
        <taxon>Viridiplantae</taxon>
        <taxon>Streptophyta</taxon>
        <taxon>Embryophyta</taxon>
        <taxon>Tracheophyta</taxon>
        <taxon>Spermatophyta</taxon>
        <taxon>Magnoliopsida</taxon>
        <taxon>eudicotyledons</taxon>
        <taxon>Gunneridae</taxon>
        <taxon>Pentapetalae</taxon>
        <taxon>rosids</taxon>
        <taxon>fabids</taxon>
        <taxon>Fagales</taxon>
        <taxon>Fagaceae</taxon>
        <taxon>Quercus</taxon>
    </lineage>
</organism>